<gene>
    <name evidence="1" type="ORF">Pint_10923</name>
</gene>
<organism evidence="1 2">
    <name type="scientific">Pistacia integerrima</name>
    <dbReference type="NCBI Taxonomy" id="434235"/>
    <lineage>
        <taxon>Eukaryota</taxon>
        <taxon>Viridiplantae</taxon>
        <taxon>Streptophyta</taxon>
        <taxon>Embryophyta</taxon>
        <taxon>Tracheophyta</taxon>
        <taxon>Spermatophyta</taxon>
        <taxon>Magnoliopsida</taxon>
        <taxon>eudicotyledons</taxon>
        <taxon>Gunneridae</taxon>
        <taxon>Pentapetalae</taxon>
        <taxon>rosids</taxon>
        <taxon>malvids</taxon>
        <taxon>Sapindales</taxon>
        <taxon>Anacardiaceae</taxon>
        <taxon>Pistacia</taxon>
    </lineage>
</organism>
<accession>A0ACC0XIG9</accession>
<reference evidence="2" key="1">
    <citation type="journal article" date="2023" name="G3 (Bethesda)">
        <title>Genome assembly and association tests identify interacting loci associated with vigor, precocity, and sex in interspecific pistachio rootstocks.</title>
        <authorList>
            <person name="Palmer W."/>
            <person name="Jacygrad E."/>
            <person name="Sagayaradj S."/>
            <person name="Cavanaugh K."/>
            <person name="Han R."/>
            <person name="Bertier L."/>
            <person name="Beede B."/>
            <person name="Kafkas S."/>
            <person name="Golino D."/>
            <person name="Preece J."/>
            <person name="Michelmore R."/>
        </authorList>
    </citation>
    <scope>NUCLEOTIDE SEQUENCE [LARGE SCALE GENOMIC DNA]</scope>
</reference>
<evidence type="ECO:0000313" key="1">
    <source>
        <dbReference type="EMBL" id="KAJ0017216.1"/>
    </source>
</evidence>
<evidence type="ECO:0000313" key="2">
    <source>
        <dbReference type="Proteomes" id="UP001163603"/>
    </source>
</evidence>
<sequence length="180" mass="19851">MNFFQCCRGDQSPCSNDKDTSTFASFVNALSLKTDSGKQRNINAAIRKFGKSKKTPHVFRYHELAAATDDFHPDYLVGEGGFGSVYKGYIESLDQVVAAKPLLRDKQRFTSLADPLLEGNCPPKGLYQALAIAGMCLQEDDHTRPSMSDVVTALEYLANPMMDEKSADDDQITDNGNENL</sequence>
<dbReference type="EMBL" id="CM047747">
    <property type="protein sequence ID" value="KAJ0017216.1"/>
    <property type="molecule type" value="Genomic_DNA"/>
</dbReference>
<comment type="caution">
    <text evidence="1">The sequence shown here is derived from an EMBL/GenBank/DDBJ whole genome shotgun (WGS) entry which is preliminary data.</text>
</comment>
<dbReference type="Proteomes" id="UP001163603">
    <property type="component" value="Chromosome 12"/>
</dbReference>
<protein>
    <submittedName>
        <fullName evidence="1">Uncharacterized protein</fullName>
    </submittedName>
</protein>
<proteinExistence type="predicted"/>
<keyword evidence="2" id="KW-1185">Reference proteome</keyword>
<name>A0ACC0XIG9_9ROSI</name>